<dbReference type="SMART" id="SM00977">
    <property type="entry name" value="TilS_C"/>
    <property type="match status" value="1"/>
</dbReference>
<protein>
    <recommendedName>
        <fullName evidence="8">tRNA(Ile)-lysidine synthase</fullName>
        <ecNumber evidence="8">6.3.4.19</ecNumber>
    </recommendedName>
    <alternativeName>
        <fullName evidence="8">tRNA(Ile)-2-lysyl-cytidine synthase</fullName>
    </alternativeName>
    <alternativeName>
        <fullName evidence="8">tRNA(Ile)-lysidine synthetase</fullName>
    </alternativeName>
</protein>
<evidence type="ECO:0000256" key="8">
    <source>
        <dbReference type="HAMAP-Rule" id="MF_01161"/>
    </source>
</evidence>
<dbReference type="InterPro" id="IPR012795">
    <property type="entry name" value="tRNA_Ile_lys_synt_N"/>
</dbReference>
<dbReference type="EC" id="6.3.4.19" evidence="8"/>
<keyword evidence="5" id="KW-0547">Nucleotide-binding</keyword>
<dbReference type="NCBIfam" id="TIGR02433">
    <property type="entry name" value="lysidine_TilS_C"/>
    <property type="match status" value="1"/>
</dbReference>
<comment type="catalytic activity">
    <reaction evidence="7 8">
        <text>cytidine(34) in tRNA(Ile2) + L-lysine + ATP = lysidine(34) in tRNA(Ile2) + AMP + diphosphate + H(+)</text>
        <dbReference type="Rhea" id="RHEA:43744"/>
        <dbReference type="Rhea" id="RHEA-COMP:10625"/>
        <dbReference type="Rhea" id="RHEA-COMP:10670"/>
        <dbReference type="ChEBI" id="CHEBI:15378"/>
        <dbReference type="ChEBI" id="CHEBI:30616"/>
        <dbReference type="ChEBI" id="CHEBI:32551"/>
        <dbReference type="ChEBI" id="CHEBI:33019"/>
        <dbReference type="ChEBI" id="CHEBI:82748"/>
        <dbReference type="ChEBI" id="CHEBI:83665"/>
        <dbReference type="ChEBI" id="CHEBI:456215"/>
        <dbReference type="EC" id="6.3.4.19"/>
    </reaction>
</comment>
<dbReference type="EMBL" id="ACLL01000007">
    <property type="protein sequence ID" value="EEW54634.1"/>
    <property type="molecule type" value="Genomic_DNA"/>
</dbReference>
<keyword evidence="6" id="KW-0067">ATP-binding</keyword>
<evidence type="ECO:0000256" key="3">
    <source>
        <dbReference type="ARBA" id="ARBA00022598"/>
    </source>
</evidence>
<dbReference type="Pfam" id="PF01171">
    <property type="entry name" value="ATP_bind_3"/>
    <property type="match status" value="1"/>
</dbReference>
<gene>
    <name evidence="8 10" type="primary">tilS</name>
    <name evidence="10" type="ORF">HMPREF0494_0258</name>
</gene>
<accession>C8P4L4</accession>
<proteinExistence type="inferred from homology"/>
<dbReference type="PANTHER" id="PTHR43033:SF1">
    <property type="entry name" value="TRNA(ILE)-LYSIDINE SYNTHASE-RELATED"/>
    <property type="match status" value="1"/>
</dbReference>
<feature type="domain" description="Lysidine-tRNA(Ile) synthetase C-terminal" evidence="9">
    <location>
        <begin position="385"/>
        <end position="459"/>
    </location>
</feature>
<dbReference type="InterPro" id="IPR012094">
    <property type="entry name" value="tRNA_Ile_lys_synt"/>
</dbReference>
<dbReference type="GO" id="GO:0005737">
    <property type="term" value="C:cytoplasm"/>
    <property type="evidence" value="ECO:0007669"/>
    <property type="project" value="UniProtKB-SubCell"/>
</dbReference>
<dbReference type="Pfam" id="PF09179">
    <property type="entry name" value="TilS"/>
    <property type="match status" value="1"/>
</dbReference>
<dbReference type="InterPro" id="IPR012796">
    <property type="entry name" value="Lysidine-tRNA-synth_C"/>
</dbReference>
<evidence type="ECO:0000259" key="9">
    <source>
        <dbReference type="SMART" id="SM00977"/>
    </source>
</evidence>
<evidence type="ECO:0000256" key="2">
    <source>
        <dbReference type="ARBA" id="ARBA00022490"/>
    </source>
</evidence>
<dbReference type="InterPro" id="IPR015262">
    <property type="entry name" value="tRNA_Ile_lys_synt_subst-bd"/>
</dbReference>
<dbReference type="HOGENOM" id="CLU_018869_0_2_9"/>
<dbReference type="Gene3D" id="3.40.50.620">
    <property type="entry name" value="HUPs"/>
    <property type="match status" value="1"/>
</dbReference>
<comment type="caution">
    <text evidence="10">The sequence shown here is derived from an EMBL/GenBank/DDBJ whole genome shotgun (WGS) entry which is preliminary data.</text>
</comment>
<dbReference type="SUPFAM" id="SSF52402">
    <property type="entry name" value="Adenine nucleotide alpha hydrolases-like"/>
    <property type="match status" value="1"/>
</dbReference>
<comment type="function">
    <text evidence="8">Ligates lysine onto the cytidine present at position 34 of the AUA codon-specific tRNA(Ile) that contains the anticodon CAU, in an ATP-dependent manner. Cytidine is converted to lysidine, thus changing the amino acid specificity of the tRNA from methionine to isoleucine.</text>
</comment>
<dbReference type="SUPFAM" id="SSF82829">
    <property type="entry name" value="MesJ substrate recognition domain-like"/>
    <property type="match status" value="1"/>
</dbReference>
<dbReference type="SUPFAM" id="SSF56037">
    <property type="entry name" value="PheT/TilS domain"/>
    <property type="match status" value="1"/>
</dbReference>
<evidence type="ECO:0000256" key="1">
    <source>
        <dbReference type="ARBA" id="ARBA00004496"/>
    </source>
</evidence>
<dbReference type="NCBIfam" id="TIGR02432">
    <property type="entry name" value="lysidine_TilS_N"/>
    <property type="match status" value="1"/>
</dbReference>
<dbReference type="PANTHER" id="PTHR43033">
    <property type="entry name" value="TRNA(ILE)-LYSIDINE SYNTHASE-RELATED"/>
    <property type="match status" value="1"/>
</dbReference>
<comment type="subcellular location">
    <subcellularLocation>
        <location evidence="1 8">Cytoplasm</location>
    </subcellularLocation>
</comment>
<evidence type="ECO:0000313" key="10">
    <source>
        <dbReference type="EMBL" id="EEW54634.1"/>
    </source>
</evidence>
<evidence type="ECO:0000256" key="5">
    <source>
        <dbReference type="ARBA" id="ARBA00022741"/>
    </source>
</evidence>
<dbReference type="eggNOG" id="COG0037">
    <property type="taxonomic scope" value="Bacteria"/>
</dbReference>
<keyword evidence="3 8" id="KW-0436">Ligase</keyword>
<comment type="similarity">
    <text evidence="8">Belongs to the tRNA(Ile)-lysidine synthase family.</text>
</comment>
<dbReference type="HAMAP" id="MF_01161">
    <property type="entry name" value="tRNA_Ile_lys_synt"/>
    <property type="match status" value="1"/>
</dbReference>
<dbReference type="CDD" id="cd01992">
    <property type="entry name" value="TilS_N"/>
    <property type="match status" value="1"/>
</dbReference>
<name>C8P4L4_9LACO</name>
<dbReference type="InterPro" id="IPR011063">
    <property type="entry name" value="TilS/TtcA_N"/>
</dbReference>
<comment type="caution">
    <text evidence="8">Lacks conserved residue(s) required for the propagation of feature annotation.</text>
</comment>
<dbReference type="STRING" id="525309.HMPREF0494_0258"/>
<keyword evidence="4 8" id="KW-0819">tRNA processing</keyword>
<keyword evidence="2 8" id="KW-0963">Cytoplasm</keyword>
<organism evidence="10 11">
    <name type="scientific">Limosilactobacillus antri DSM 16041</name>
    <dbReference type="NCBI Taxonomy" id="525309"/>
    <lineage>
        <taxon>Bacteria</taxon>
        <taxon>Bacillati</taxon>
        <taxon>Bacillota</taxon>
        <taxon>Bacilli</taxon>
        <taxon>Lactobacillales</taxon>
        <taxon>Lactobacillaceae</taxon>
        <taxon>Limosilactobacillus</taxon>
    </lineage>
</organism>
<evidence type="ECO:0000256" key="6">
    <source>
        <dbReference type="ARBA" id="ARBA00022840"/>
    </source>
</evidence>
<dbReference type="GO" id="GO:0005524">
    <property type="term" value="F:ATP binding"/>
    <property type="evidence" value="ECO:0007669"/>
    <property type="project" value="UniProtKB-KW"/>
</dbReference>
<dbReference type="GO" id="GO:0006400">
    <property type="term" value="P:tRNA modification"/>
    <property type="evidence" value="ECO:0007669"/>
    <property type="project" value="UniProtKB-UniRule"/>
</dbReference>
<reference evidence="10 11" key="1">
    <citation type="submission" date="2009-09" db="EMBL/GenBank/DDBJ databases">
        <authorList>
            <person name="Qin X."/>
            <person name="Bachman B."/>
            <person name="Battles P."/>
            <person name="Bell A."/>
            <person name="Bess C."/>
            <person name="Bickham C."/>
            <person name="Chaboub L."/>
            <person name="Chen D."/>
            <person name="Coyle M."/>
            <person name="Deiros D.R."/>
            <person name="Dinh H."/>
            <person name="Forbes L."/>
            <person name="Fowler G."/>
            <person name="Francisco L."/>
            <person name="Fu Q."/>
            <person name="Gubbala S."/>
            <person name="Hale W."/>
            <person name="Han Y."/>
            <person name="Hemphill L."/>
            <person name="Highlander S.K."/>
            <person name="Hirani K."/>
            <person name="Hogues M."/>
            <person name="Jackson L."/>
            <person name="Jakkamsetti A."/>
            <person name="Javaid M."/>
            <person name="Jiang H."/>
            <person name="Korchina V."/>
            <person name="Kovar C."/>
            <person name="Lara F."/>
            <person name="Lee S."/>
            <person name="Mata R."/>
            <person name="Mathew T."/>
            <person name="Moen C."/>
            <person name="Morales K."/>
            <person name="Munidasa M."/>
            <person name="Nazareth L."/>
            <person name="Ngo R."/>
            <person name="Nguyen L."/>
            <person name="Okwuonu G."/>
            <person name="Ongeri F."/>
            <person name="Patil S."/>
            <person name="Petrosino J."/>
            <person name="Pham C."/>
            <person name="Pham P."/>
            <person name="Pu L.-L."/>
            <person name="Puazo M."/>
            <person name="Raj R."/>
            <person name="Reid J."/>
            <person name="Rouhana J."/>
            <person name="Saada N."/>
            <person name="Shang Y."/>
            <person name="Simmons D."/>
            <person name="Thornton R."/>
            <person name="Warren J."/>
            <person name="Weissenberger G."/>
            <person name="Zhang J."/>
            <person name="Zhang L."/>
            <person name="Zhou C."/>
            <person name="Zhu D."/>
            <person name="Muzny D."/>
            <person name="Worley K."/>
            <person name="Gibbs R."/>
        </authorList>
    </citation>
    <scope>NUCLEOTIDE SEQUENCE [LARGE SCALE GENOMIC DNA]</scope>
    <source>
        <strain evidence="10 11">DSM 16041</strain>
    </source>
</reference>
<sequence length="467" mass="53919">MAAGGAKLMVKLEEQFKRHLQGGRFFDKRDRVVVAVSAGVDSMVLLSLVTRLPAPLRPTVTVAHVNHELRRQSWQEEEYLRQYCRAHDLPLLVKHWPRSAHPQTGIEEAARRFRYHFFAEVMAARQSPILLTAHHQNDLAETILMKLVRGGQLSQLVGINAVRPFTGGRLIRPLLPFSKEQLRAYAVAAGIRWYEDTTNQDLTISRNRYRHEIIPALERENPQFVQHLASYRQQLTDLLAWQDQEVQGQLDRVQDGEELCLDKWGQLPETAQRLVLQRWLEQRLPNIKQRLLDEVVGLLKNSTVPQRSLALPGGERLIKDYQRCRIAEAKKNPGKGQHELSTVVELGQWYRISDRQAIRVGTATGSGPDHLAGQEMWLAPDQFPLRLRPWQAGDALRLKQGGHQLVRRILIDQKVPNAARQHQLVLVDAHDEPVWLLGRKWAWFTRPVDYRQRWRHVIISMKKDKGD</sequence>
<dbReference type="GO" id="GO:0032267">
    <property type="term" value="F:tRNA(Ile)-lysidine synthase activity"/>
    <property type="evidence" value="ECO:0007669"/>
    <property type="project" value="UniProtKB-EC"/>
</dbReference>
<evidence type="ECO:0000256" key="7">
    <source>
        <dbReference type="ARBA" id="ARBA00048539"/>
    </source>
</evidence>
<evidence type="ECO:0000256" key="4">
    <source>
        <dbReference type="ARBA" id="ARBA00022694"/>
    </source>
</evidence>
<evidence type="ECO:0000313" key="11">
    <source>
        <dbReference type="Proteomes" id="UP000003675"/>
    </source>
</evidence>
<dbReference type="Proteomes" id="UP000003675">
    <property type="component" value="Unassembled WGS sequence"/>
</dbReference>
<dbReference type="AlphaFoldDB" id="C8P4L4"/>
<dbReference type="InterPro" id="IPR014729">
    <property type="entry name" value="Rossmann-like_a/b/a_fold"/>
</dbReference>